<dbReference type="SUPFAM" id="SSF52980">
    <property type="entry name" value="Restriction endonuclease-like"/>
    <property type="match status" value="1"/>
</dbReference>
<dbReference type="InterPro" id="IPR011856">
    <property type="entry name" value="tRNA_endonuc-like_dom_sf"/>
</dbReference>
<evidence type="ECO:0000256" key="2">
    <source>
        <dbReference type="HAMAP-Rule" id="MF_00048"/>
    </source>
</evidence>
<dbReference type="PANTHER" id="PTHR34039">
    <property type="entry name" value="UPF0102 PROTEIN YRAN"/>
    <property type="match status" value="1"/>
</dbReference>
<comment type="similarity">
    <text evidence="1 2">Belongs to the UPF0102 family.</text>
</comment>
<dbReference type="Proteomes" id="UP000178092">
    <property type="component" value="Unassembled WGS sequence"/>
</dbReference>
<evidence type="ECO:0000313" key="4">
    <source>
        <dbReference type="Proteomes" id="UP000178092"/>
    </source>
</evidence>
<protein>
    <recommendedName>
        <fullName evidence="2">UPF0102 protein A3C04_02590</fullName>
    </recommendedName>
</protein>
<accession>A0A1G2R2T4</accession>
<dbReference type="InterPro" id="IPR003509">
    <property type="entry name" value="UPF0102_YraN-like"/>
</dbReference>
<organism evidence="3 4">
    <name type="scientific">Candidatus Wildermuthbacteria bacterium RIFCSPHIGHO2_02_FULL_45_25</name>
    <dbReference type="NCBI Taxonomy" id="1802450"/>
    <lineage>
        <taxon>Bacteria</taxon>
        <taxon>Candidatus Wildermuthiibacteriota</taxon>
    </lineage>
</organism>
<dbReference type="HAMAP" id="MF_00048">
    <property type="entry name" value="UPF0102"/>
    <property type="match status" value="1"/>
</dbReference>
<sequence>MAGTKTLGTIGEELAIRFLKGKGYAVLDKNFSYRPEGSPQAAEIDIIAQKDHILHFVEVKTITQKAGEEDAWMPEEKVNYGKQRKIAKAAEIWMNKRKVSLDRPYQIDVVAIVMNKQTQKASIRFLENVGWS</sequence>
<dbReference type="PANTHER" id="PTHR34039:SF1">
    <property type="entry name" value="UPF0102 PROTEIN YRAN"/>
    <property type="match status" value="1"/>
</dbReference>
<dbReference type="Gene3D" id="3.40.1350.10">
    <property type="match status" value="1"/>
</dbReference>
<comment type="caution">
    <text evidence="3">The sequence shown here is derived from an EMBL/GenBank/DDBJ whole genome shotgun (WGS) entry which is preliminary data.</text>
</comment>
<evidence type="ECO:0000313" key="3">
    <source>
        <dbReference type="EMBL" id="OHA67175.1"/>
    </source>
</evidence>
<reference evidence="3 4" key="1">
    <citation type="journal article" date="2016" name="Nat. Commun.">
        <title>Thousands of microbial genomes shed light on interconnected biogeochemical processes in an aquifer system.</title>
        <authorList>
            <person name="Anantharaman K."/>
            <person name="Brown C.T."/>
            <person name="Hug L.A."/>
            <person name="Sharon I."/>
            <person name="Castelle C.J."/>
            <person name="Probst A.J."/>
            <person name="Thomas B.C."/>
            <person name="Singh A."/>
            <person name="Wilkins M.J."/>
            <person name="Karaoz U."/>
            <person name="Brodie E.L."/>
            <person name="Williams K.H."/>
            <person name="Hubbard S.S."/>
            <person name="Banfield J.F."/>
        </authorList>
    </citation>
    <scope>NUCLEOTIDE SEQUENCE [LARGE SCALE GENOMIC DNA]</scope>
</reference>
<name>A0A1G2R2T4_9BACT</name>
<dbReference type="Pfam" id="PF02021">
    <property type="entry name" value="UPF0102"/>
    <property type="match status" value="1"/>
</dbReference>
<dbReference type="InterPro" id="IPR011335">
    <property type="entry name" value="Restrct_endonuc-II-like"/>
</dbReference>
<dbReference type="GO" id="GO:0003676">
    <property type="term" value="F:nucleic acid binding"/>
    <property type="evidence" value="ECO:0007669"/>
    <property type="project" value="InterPro"/>
</dbReference>
<dbReference type="EMBL" id="MHTV01000015">
    <property type="protein sequence ID" value="OHA67175.1"/>
    <property type="molecule type" value="Genomic_DNA"/>
</dbReference>
<gene>
    <name evidence="3" type="ORF">A3C04_02590</name>
</gene>
<dbReference type="AlphaFoldDB" id="A0A1G2R2T4"/>
<evidence type="ECO:0000256" key="1">
    <source>
        <dbReference type="ARBA" id="ARBA00006738"/>
    </source>
</evidence>
<proteinExistence type="inferred from homology"/>